<protein>
    <submittedName>
        <fullName evidence="1">22512_t:CDS:1</fullName>
    </submittedName>
</protein>
<organism evidence="1 2">
    <name type="scientific">Racocetra persica</name>
    <dbReference type="NCBI Taxonomy" id="160502"/>
    <lineage>
        <taxon>Eukaryota</taxon>
        <taxon>Fungi</taxon>
        <taxon>Fungi incertae sedis</taxon>
        <taxon>Mucoromycota</taxon>
        <taxon>Glomeromycotina</taxon>
        <taxon>Glomeromycetes</taxon>
        <taxon>Diversisporales</taxon>
        <taxon>Gigasporaceae</taxon>
        <taxon>Racocetra</taxon>
    </lineage>
</organism>
<dbReference type="Proteomes" id="UP000789920">
    <property type="component" value="Unassembled WGS sequence"/>
</dbReference>
<evidence type="ECO:0000313" key="2">
    <source>
        <dbReference type="Proteomes" id="UP000789920"/>
    </source>
</evidence>
<feature type="non-terminal residue" evidence="1">
    <location>
        <position position="206"/>
    </location>
</feature>
<keyword evidence="2" id="KW-1185">Reference proteome</keyword>
<feature type="non-terminal residue" evidence="1">
    <location>
        <position position="1"/>
    </location>
</feature>
<proteinExistence type="predicted"/>
<name>A0ACA9R4Z4_9GLOM</name>
<comment type="caution">
    <text evidence="1">The sequence shown here is derived from an EMBL/GenBank/DDBJ whole genome shotgun (WGS) entry which is preliminary data.</text>
</comment>
<accession>A0ACA9R4Z4</accession>
<sequence>NNEILTNSSRTSLQPKLITLNILTTSSQSTTSAQATKLNVLLESNSLPKKRKLLTNNKSQLEHLSRGYAKLEYLINKQRLQLKNILKKLDDIGEIYNSVEIKSKEKKASKKTADYLFQEAIRQLSSELFHKYKQISDKEMKKQLKNKLKNDKDCAKQLQYEYTHANAIWTQAILELIFDENYLSTKLDSDVVDTWYQKLLKKANDI</sequence>
<evidence type="ECO:0000313" key="1">
    <source>
        <dbReference type="EMBL" id="CAG8777432.1"/>
    </source>
</evidence>
<reference evidence="1" key="1">
    <citation type="submission" date="2021-06" db="EMBL/GenBank/DDBJ databases">
        <authorList>
            <person name="Kallberg Y."/>
            <person name="Tangrot J."/>
            <person name="Rosling A."/>
        </authorList>
    </citation>
    <scope>NUCLEOTIDE SEQUENCE</scope>
    <source>
        <strain evidence="1">MA461A</strain>
    </source>
</reference>
<dbReference type="EMBL" id="CAJVQC010043390">
    <property type="protein sequence ID" value="CAG8777432.1"/>
    <property type="molecule type" value="Genomic_DNA"/>
</dbReference>
<gene>
    <name evidence="1" type="ORF">RPERSI_LOCUS17116</name>
</gene>